<comment type="similarity">
    <text evidence="1">Belongs to the glycosyl hydrolase 25 family.</text>
</comment>
<gene>
    <name evidence="2" type="ORF">BSQ49_05170</name>
</gene>
<accession>A0A3Q8C9F2</accession>
<evidence type="ECO:0000313" key="2">
    <source>
        <dbReference type="EMBL" id="AUJ29643.1"/>
    </source>
</evidence>
<dbReference type="InterPro" id="IPR017853">
    <property type="entry name" value="GH"/>
</dbReference>
<dbReference type="AlphaFoldDB" id="A0A3Q8C9F2"/>
<dbReference type="InterPro" id="IPR002053">
    <property type="entry name" value="Glyco_hydro_25"/>
</dbReference>
<dbReference type="GO" id="GO:0009253">
    <property type="term" value="P:peptidoglycan catabolic process"/>
    <property type="evidence" value="ECO:0007669"/>
    <property type="project" value="InterPro"/>
</dbReference>
<dbReference type="Gene3D" id="3.20.20.80">
    <property type="entry name" value="Glycosidases"/>
    <property type="match status" value="1"/>
</dbReference>
<dbReference type="Pfam" id="PF01183">
    <property type="entry name" value="Glyco_hydro_25"/>
    <property type="match status" value="1"/>
</dbReference>
<organism evidence="2 3">
    <name type="scientific">Liquorilactobacillus hordei</name>
    <dbReference type="NCBI Taxonomy" id="468911"/>
    <lineage>
        <taxon>Bacteria</taxon>
        <taxon>Bacillati</taxon>
        <taxon>Bacillota</taxon>
        <taxon>Bacilli</taxon>
        <taxon>Lactobacillales</taxon>
        <taxon>Lactobacillaceae</taxon>
        <taxon>Liquorilactobacillus</taxon>
    </lineage>
</organism>
<sequence length="237" mass="25620">MVLYAKADGLGVGSVLVVDVEASIFKQNSIAVNDANIAAFNAIVQAAGYRTDIYASASWLGVYLTVPAGSGWIAAYPNTVTTDRYTNYNGWQFSSKVQLSGISGHFDMTQLYTNYYTAGTDKNAVISNSATTTITKVTKKSTKTVIAVDGIWGSATTLKLQQVYDMKYQDGKISKPSSLVKVLQKHLGVTQDGYMGPKTIKKMQRKLGTPVDGKISPRYSNMVAAMQKKLNAGVKPF</sequence>
<dbReference type="GO" id="GO:0016998">
    <property type="term" value="P:cell wall macromolecule catabolic process"/>
    <property type="evidence" value="ECO:0007669"/>
    <property type="project" value="InterPro"/>
</dbReference>
<dbReference type="GO" id="GO:0003796">
    <property type="term" value="F:lysozyme activity"/>
    <property type="evidence" value="ECO:0007669"/>
    <property type="project" value="InterPro"/>
</dbReference>
<dbReference type="Proteomes" id="UP000314960">
    <property type="component" value="Chromosome"/>
</dbReference>
<dbReference type="Gene3D" id="1.10.101.10">
    <property type="entry name" value="PGBD-like superfamily/PGBD"/>
    <property type="match status" value="1"/>
</dbReference>
<proteinExistence type="inferred from homology"/>
<dbReference type="InterPro" id="IPR036366">
    <property type="entry name" value="PGBDSf"/>
</dbReference>
<dbReference type="EMBL" id="CP018176">
    <property type="protein sequence ID" value="AUJ29643.1"/>
    <property type="molecule type" value="Genomic_DNA"/>
</dbReference>
<protein>
    <recommendedName>
        <fullName evidence="4">Peptidoglycan binding-like domain-containing protein</fullName>
    </recommendedName>
</protein>
<dbReference type="KEGG" id="lhw:BSQ49_05170"/>
<reference evidence="2 3" key="1">
    <citation type="submission" date="2016-11" db="EMBL/GenBank/DDBJ databases">
        <title>Interaction between Lactobacillus species and yeast in water kefir.</title>
        <authorList>
            <person name="Behr J."/>
            <person name="Xu D."/>
            <person name="Vogel R.F."/>
        </authorList>
    </citation>
    <scope>NUCLEOTIDE SEQUENCE [LARGE SCALE GENOMIC DNA]</scope>
    <source>
        <strain evidence="2 3">TMW 1.1822</strain>
    </source>
</reference>
<name>A0A3Q8C9F2_9LACO</name>
<dbReference type="SUPFAM" id="SSF51445">
    <property type="entry name" value="(Trans)glycosidases"/>
    <property type="match status" value="1"/>
</dbReference>
<evidence type="ECO:0000313" key="3">
    <source>
        <dbReference type="Proteomes" id="UP000314960"/>
    </source>
</evidence>
<evidence type="ECO:0008006" key="4">
    <source>
        <dbReference type="Google" id="ProtNLM"/>
    </source>
</evidence>
<evidence type="ECO:0000256" key="1">
    <source>
        <dbReference type="ARBA" id="ARBA00010646"/>
    </source>
</evidence>